<reference evidence="2 3" key="1">
    <citation type="submission" date="2019-05" db="EMBL/GenBank/DDBJ databases">
        <title>Genomes sequences of two Nocardia cyriacigeorgica environmental isolates, type strains Nocardia asteroides ATCC 19247 and Nocardia cyriacigeorgica DSM 44484.</title>
        <authorList>
            <person name="Vautrin F."/>
            <person name="Bergeron E."/>
            <person name="Dubost A."/>
            <person name="Abrouk D."/>
            <person name="Rodriguez Nava V."/>
            <person name="Pujic P."/>
        </authorList>
    </citation>
    <scope>NUCLEOTIDE SEQUENCE [LARGE SCALE GENOMIC DNA]</scope>
    <source>
        <strain evidence="2 3">EML 446</strain>
    </source>
</reference>
<accession>A0A5R8NAX8</accession>
<evidence type="ECO:0000313" key="3">
    <source>
        <dbReference type="Proteomes" id="UP000306378"/>
    </source>
</evidence>
<evidence type="ECO:0000256" key="1">
    <source>
        <dbReference type="SAM" id="MobiDB-lite"/>
    </source>
</evidence>
<dbReference type="EMBL" id="VBUT01000014">
    <property type="protein sequence ID" value="TLF72842.1"/>
    <property type="molecule type" value="Genomic_DNA"/>
</dbReference>
<feature type="compositionally biased region" description="Polar residues" evidence="1">
    <location>
        <begin position="356"/>
        <end position="373"/>
    </location>
</feature>
<feature type="compositionally biased region" description="Basic and acidic residues" evidence="1">
    <location>
        <begin position="323"/>
        <end position="339"/>
    </location>
</feature>
<sequence>MLTESMSRFSFRRVLWGRSPHAPPGGLCPRTPFRVRPSNGVSEPCSVRWASSPGLPFGWSVRRCFRAMLRPVGFAPDPSRVRPPVGVFDRWLTWWASAGTPFGFVRPGPAPGFHAQSARSLPAFTRQRGSSGIARCRVPTVRWTSLSRYSVTQGAHRRDVHRPSVGARPKLTAADAIDSFGSKAVCAQLCSLLDLSITMPTMGDVLMAVEGDLARAVEGFAQLATDMERKVQRFAELQGRMSTLTATESGAGGRVSVTVDSSGIPTAIDLASNVRQMDPQTLSAEILSCMRRAQGKLRPGIAELVHDVVGDDPAGAALVDGFNRRFPEPDEASSPHDRVPPQAEKSPPPSVANPMASLNNSVPSAFVATTPTVPRTRKPDRDQIFTPDEPDEDDEYFRRKSWLV</sequence>
<proteinExistence type="predicted"/>
<dbReference type="GO" id="GO:0003677">
    <property type="term" value="F:DNA binding"/>
    <property type="evidence" value="ECO:0007669"/>
    <property type="project" value="InterPro"/>
</dbReference>
<gene>
    <name evidence="2" type="ORF">FEK34_27840</name>
</gene>
<dbReference type="InterPro" id="IPR004401">
    <property type="entry name" value="YbaB/EbfC"/>
</dbReference>
<dbReference type="SUPFAM" id="SSF82607">
    <property type="entry name" value="YbaB-like"/>
    <property type="match status" value="1"/>
</dbReference>
<dbReference type="Pfam" id="PF02575">
    <property type="entry name" value="YbaB_DNA_bd"/>
    <property type="match status" value="1"/>
</dbReference>
<protein>
    <submittedName>
        <fullName evidence="2">YbaB/EbfC family nucleoid-associated protein</fullName>
    </submittedName>
</protein>
<dbReference type="Proteomes" id="UP000306378">
    <property type="component" value="Unassembled WGS sequence"/>
</dbReference>
<name>A0A5R8NAX8_9NOCA</name>
<organism evidence="2 3">
    <name type="scientific">Nocardia cyriacigeorgica</name>
    <dbReference type="NCBI Taxonomy" id="135487"/>
    <lineage>
        <taxon>Bacteria</taxon>
        <taxon>Bacillati</taxon>
        <taxon>Actinomycetota</taxon>
        <taxon>Actinomycetes</taxon>
        <taxon>Mycobacteriales</taxon>
        <taxon>Nocardiaceae</taxon>
        <taxon>Nocardia</taxon>
    </lineage>
</organism>
<feature type="region of interest" description="Disordered" evidence="1">
    <location>
        <begin position="323"/>
        <end position="404"/>
    </location>
</feature>
<evidence type="ECO:0000313" key="2">
    <source>
        <dbReference type="EMBL" id="TLF72842.1"/>
    </source>
</evidence>
<comment type="caution">
    <text evidence="2">The sequence shown here is derived from an EMBL/GenBank/DDBJ whole genome shotgun (WGS) entry which is preliminary data.</text>
</comment>
<dbReference type="Gene3D" id="3.30.1310.10">
    <property type="entry name" value="Nucleoid-associated protein YbaB-like domain"/>
    <property type="match status" value="1"/>
</dbReference>
<dbReference type="InterPro" id="IPR036894">
    <property type="entry name" value="YbaB-like_sf"/>
</dbReference>
<dbReference type="AlphaFoldDB" id="A0A5R8NAX8"/>